<dbReference type="EMBL" id="JAUHJQ010000002">
    <property type="protein sequence ID" value="MDN4173116.1"/>
    <property type="molecule type" value="Genomic_DNA"/>
</dbReference>
<evidence type="ECO:0000259" key="4">
    <source>
        <dbReference type="SMART" id="SM00796"/>
    </source>
</evidence>
<keyword evidence="1" id="KW-0547">Nucleotide-binding</keyword>
<sequence length="196" mass="20366">MRARPVGPTAVLVEVGGPAEALALAAWVREQGVPVTDVVPAAETVLLDGTDPAAAVRVLAGWSPEAPPPAGALVEVPVVYDGEDLSFVAEHWGTSVEDAVERHGATTFVSAFCGFAPGFAYLAGLPDELAVPRLDSPRARVPAGSVALAGTWCGVYPTASPGGWRILGRTQVRLWDADRDPPALLAPGTRVRFVRA</sequence>
<name>A0ABT8FEL6_9ACTN</name>
<evidence type="ECO:0000313" key="5">
    <source>
        <dbReference type="EMBL" id="MDN4173116.1"/>
    </source>
</evidence>
<dbReference type="InterPro" id="IPR003833">
    <property type="entry name" value="CT_C_D"/>
</dbReference>
<dbReference type="SUPFAM" id="SSF50891">
    <property type="entry name" value="Cyclophilin-like"/>
    <property type="match status" value="1"/>
</dbReference>
<dbReference type="PANTHER" id="PTHR34698:SF2">
    <property type="entry name" value="5-OXOPROLINASE SUBUNIT B"/>
    <property type="match status" value="1"/>
</dbReference>
<evidence type="ECO:0000256" key="1">
    <source>
        <dbReference type="ARBA" id="ARBA00022741"/>
    </source>
</evidence>
<feature type="domain" description="Carboxyltransferase" evidence="4">
    <location>
        <begin position="1"/>
        <end position="185"/>
    </location>
</feature>
<dbReference type="InterPro" id="IPR010016">
    <property type="entry name" value="PxpB"/>
</dbReference>
<proteinExistence type="predicted"/>
<dbReference type="Pfam" id="PF02682">
    <property type="entry name" value="CT_C_D"/>
    <property type="match status" value="1"/>
</dbReference>
<evidence type="ECO:0000313" key="6">
    <source>
        <dbReference type="Proteomes" id="UP001168620"/>
    </source>
</evidence>
<comment type="caution">
    <text evidence="5">The sequence shown here is derived from an EMBL/GenBank/DDBJ whole genome shotgun (WGS) entry which is preliminary data.</text>
</comment>
<reference evidence="5" key="1">
    <citation type="submission" date="2023-06" db="EMBL/GenBank/DDBJ databases">
        <title>Draft genome sequence of Nocardioides sp. SOB77.</title>
        <authorList>
            <person name="Zhang G."/>
        </authorList>
    </citation>
    <scope>NUCLEOTIDE SEQUENCE</scope>
    <source>
        <strain evidence="5">SOB77</strain>
    </source>
</reference>
<dbReference type="Gene3D" id="3.30.1360.40">
    <property type="match status" value="1"/>
</dbReference>
<dbReference type="GO" id="GO:0016787">
    <property type="term" value="F:hydrolase activity"/>
    <property type="evidence" value="ECO:0007669"/>
    <property type="project" value="UniProtKB-KW"/>
</dbReference>
<keyword evidence="2 5" id="KW-0378">Hydrolase</keyword>
<keyword evidence="6" id="KW-1185">Reference proteome</keyword>
<accession>A0ABT8FEL6</accession>
<keyword evidence="3" id="KW-0067">ATP-binding</keyword>
<dbReference type="InterPro" id="IPR029000">
    <property type="entry name" value="Cyclophilin-like_dom_sf"/>
</dbReference>
<dbReference type="Proteomes" id="UP001168620">
    <property type="component" value="Unassembled WGS sequence"/>
</dbReference>
<evidence type="ECO:0000256" key="2">
    <source>
        <dbReference type="ARBA" id="ARBA00022801"/>
    </source>
</evidence>
<evidence type="ECO:0000256" key="3">
    <source>
        <dbReference type="ARBA" id="ARBA00022840"/>
    </source>
</evidence>
<gene>
    <name evidence="5" type="ORF">QWY28_09200</name>
</gene>
<protein>
    <submittedName>
        <fullName evidence="5">Allophanate hydrolase subunit 1</fullName>
    </submittedName>
</protein>
<dbReference type="PANTHER" id="PTHR34698">
    <property type="entry name" value="5-OXOPROLINASE SUBUNIT B"/>
    <property type="match status" value="1"/>
</dbReference>
<dbReference type="SMART" id="SM00796">
    <property type="entry name" value="AHS1"/>
    <property type="match status" value="1"/>
</dbReference>
<dbReference type="RefSeq" id="WP_300952198.1">
    <property type="nucleotide sequence ID" value="NZ_JAUHJQ010000002.1"/>
</dbReference>
<organism evidence="5 6">
    <name type="scientific">Nocardioides oceani</name>
    <dbReference type="NCBI Taxonomy" id="3058369"/>
    <lineage>
        <taxon>Bacteria</taxon>
        <taxon>Bacillati</taxon>
        <taxon>Actinomycetota</taxon>
        <taxon>Actinomycetes</taxon>
        <taxon>Propionibacteriales</taxon>
        <taxon>Nocardioidaceae</taxon>
        <taxon>Nocardioides</taxon>
    </lineage>
</organism>
<dbReference type="Gene3D" id="2.40.100.10">
    <property type="entry name" value="Cyclophilin-like"/>
    <property type="match status" value="1"/>
</dbReference>